<name>A0ABQ8GUX9_9PEZI</name>
<organism evidence="7 8">
    <name type="scientific">Macrophomina phaseolina</name>
    <dbReference type="NCBI Taxonomy" id="35725"/>
    <lineage>
        <taxon>Eukaryota</taxon>
        <taxon>Fungi</taxon>
        <taxon>Dikarya</taxon>
        <taxon>Ascomycota</taxon>
        <taxon>Pezizomycotina</taxon>
        <taxon>Dothideomycetes</taxon>
        <taxon>Dothideomycetes incertae sedis</taxon>
        <taxon>Botryosphaeriales</taxon>
        <taxon>Botryosphaeriaceae</taxon>
        <taxon>Macrophomina</taxon>
    </lineage>
</organism>
<dbReference type="InterPro" id="IPR006094">
    <property type="entry name" value="Oxid_FAD_bind_N"/>
</dbReference>
<dbReference type="Pfam" id="PF01565">
    <property type="entry name" value="FAD_binding_4"/>
    <property type="match status" value="1"/>
</dbReference>
<dbReference type="InterPro" id="IPR016166">
    <property type="entry name" value="FAD-bd_PCMH"/>
</dbReference>
<dbReference type="SUPFAM" id="SSF56176">
    <property type="entry name" value="FAD-binding/transporter-associated domain-like"/>
    <property type="match status" value="1"/>
</dbReference>
<evidence type="ECO:0000256" key="2">
    <source>
        <dbReference type="ARBA" id="ARBA00022630"/>
    </source>
</evidence>
<keyword evidence="5" id="KW-0732">Signal</keyword>
<dbReference type="Gene3D" id="3.30.465.10">
    <property type="match status" value="1"/>
</dbReference>
<evidence type="ECO:0000256" key="4">
    <source>
        <dbReference type="ARBA" id="ARBA00023002"/>
    </source>
</evidence>
<dbReference type="PROSITE" id="PS51387">
    <property type="entry name" value="FAD_PCMH"/>
    <property type="match status" value="1"/>
</dbReference>
<keyword evidence="2" id="KW-0285">Flavoprotein</keyword>
<feature type="chain" id="PRO_5047127788" description="FAD-binding PCMH-type domain-containing protein" evidence="5">
    <location>
        <begin position="22"/>
        <end position="506"/>
    </location>
</feature>
<dbReference type="InterPro" id="IPR036318">
    <property type="entry name" value="FAD-bd_PCMH-like_sf"/>
</dbReference>
<dbReference type="PANTHER" id="PTHR42973:SF22">
    <property type="entry name" value="FAD-BINDING PCMH-TYPE DOMAIN-CONTAINING PROTEIN-RELATED"/>
    <property type="match status" value="1"/>
</dbReference>
<keyword evidence="8" id="KW-1185">Reference proteome</keyword>
<accession>A0ABQ8GUX9</accession>
<dbReference type="PANTHER" id="PTHR42973">
    <property type="entry name" value="BINDING OXIDOREDUCTASE, PUTATIVE (AFU_ORTHOLOGUE AFUA_1G17690)-RELATED"/>
    <property type="match status" value="1"/>
</dbReference>
<evidence type="ECO:0000256" key="3">
    <source>
        <dbReference type="ARBA" id="ARBA00022827"/>
    </source>
</evidence>
<dbReference type="InterPro" id="IPR050416">
    <property type="entry name" value="FAD-linked_Oxidoreductase"/>
</dbReference>
<feature type="signal peptide" evidence="5">
    <location>
        <begin position="1"/>
        <end position="21"/>
    </location>
</feature>
<keyword evidence="3" id="KW-0274">FAD</keyword>
<evidence type="ECO:0000313" key="8">
    <source>
        <dbReference type="Proteomes" id="UP000774617"/>
    </source>
</evidence>
<gene>
    <name evidence="7" type="ORF">B0J12DRAFT_706722</name>
</gene>
<dbReference type="EMBL" id="JAGTJR010000001">
    <property type="protein sequence ID" value="KAH7065063.1"/>
    <property type="molecule type" value="Genomic_DNA"/>
</dbReference>
<evidence type="ECO:0000313" key="7">
    <source>
        <dbReference type="EMBL" id="KAH7065063.1"/>
    </source>
</evidence>
<evidence type="ECO:0000256" key="1">
    <source>
        <dbReference type="ARBA" id="ARBA00005466"/>
    </source>
</evidence>
<dbReference type="Proteomes" id="UP000774617">
    <property type="component" value="Unassembled WGS sequence"/>
</dbReference>
<evidence type="ECO:0000256" key="5">
    <source>
        <dbReference type="SAM" id="SignalP"/>
    </source>
</evidence>
<evidence type="ECO:0000259" key="6">
    <source>
        <dbReference type="PROSITE" id="PS51387"/>
    </source>
</evidence>
<proteinExistence type="inferred from homology"/>
<protein>
    <recommendedName>
        <fullName evidence="6">FAD-binding PCMH-type domain-containing protein</fullName>
    </recommendedName>
</protein>
<dbReference type="InterPro" id="IPR016169">
    <property type="entry name" value="FAD-bd_PCMH_sub2"/>
</dbReference>
<reference evidence="7 8" key="1">
    <citation type="journal article" date="2021" name="Nat. Commun.">
        <title>Genetic determinants of endophytism in the Arabidopsis root mycobiome.</title>
        <authorList>
            <person name="Mesny F."/>
            <person name="Miyauchi S."/>
            <person name="Thiergart T."/>
            <person name="Pickel B."/>
            <person name="Atanasova L."/>
            <person name="Karlsson M."/>
            <person name="Huettel B."/>
            <person name="Barry K.W."/>
            <person name="Haridas S."/>
            <person name="Chen C."/>
            <person name="Bauer D."/>
            <person name="Andreopoulos W."/>
            <person name="Pangilinan J."/>
            <person name="LaButti K."/>
            <person name="Riley R."/>
            <person name="Lipzen A."/>
            <person name="Clum A."/>
            <person name="Drula E."/>
            <person name="Henrissat B."/>
            <person name="Kohler A."/>
            <person name="Grigoriev I.V."/>
            <person name="Martin F.M."/>
            <person name="Hacquard S."/>
        </authorList>
    </citation>
    <scope>NUCLEOTIDE SEQUENCE [LARGE SCALE GENOMIC DNA]</scope>
    <source>
        <strain evidence="7 8">MPI-SDFR-AT-0080</strain>
    </source>
</reference>
<comment type="similarity">
    <text evidence="1">Belongs to the oxygen-dependent FAD-linked oxidoreductase family.</text>
</comment>
<feature type="domain" description="FAD-binding PCMH-type" evidence="6">
    <location>
        <begin position="70"/>
        <end position="247"/>
    </location>
</feature>
<sequence length="506" mass="54550">MRTHLAITLLAGTCSVRGAWGETLSDWTRSTSRNANCCSILGDELPGKIIISGAKDFNASVDPYWSAQAEAVKPACVVLPESAEDVSKAIKILSAAARLGSEACKFAIRSGGHTPDADAANIQGGVTINLAGLNTVTPAEDRSYVSVGPGNRWEDVYRVLDPQNLTVVGGRSRTVGVGGLVLMGGMSFFSPRVGLPCANVLNFEVVLASGEIVNANIQENPDLYKALKGGINNFGVVTRLDLKALEQGAFWGGVANWAPEDLPALFDHFEAFASSDGYDEFAQLTLLYGWVYGGEVVMGHIHYTKPEPFPATFENFTEVVKPASETFRIEHLTNFTVELESTGDGKSQRLFTTATFKNSAVMNRRFYELATTTARDLNGTDGLLFIVSAQPFNQVIISKANETGGTFQGLDEEDGDLMIYCLTIQWDNEADNAKVSGIVEDLMDKAEAVAKEIGVFNEYIFPNYAAVWQDPIAGYGEANVAELRAIAGKYDPSQLFQMAVPGGFKL</sequence>
<comment type="caution">
    <text evidence="7">The sequence shown here is derived from an EMBL/GenBank/DDBJ whole genome shotgun (WGS) entry which is preliminary data.</text>
</comment>
<keyword evidence="4" id="KW-0560">Oxidoreductase</keyword>